<protein>
    <recommendedName>
        <fullName evidence="4">Chemotaxis protein CheY</fullName>
    </recommendedName>
</protein>
<evidence type="ECO:0008006" key="4">
    <source>
        <dbReference type="Google" id="ProtNLM"/>
    </source>
</evidence>
<sequence length="156" mass="17342">MPPLEATTRTSTLTDKTLRILIADLQHFHRMKIERLFNGLDYYRIAPVQSLAELLTLVDYGCQPFDVLVINAELATGIADLRGFLFDHPLVRRALVYGESADSSGVSRRFGAKIITSPEALPSIRAIEQLMNSVEGSSGRSSRVRSQIGRTHNCQI</sequence>
<dbReference type="AlphaFoldDB" id="Q3KF51"/>
<dbReference type="Proteomes" id="UP000002704">
    <property type="component" value="Chromosome"/>
</dbReference>
<dbReference type="HOGENOM" id="CLU_132092_0_0_6"/>
<organism evidence="2 3">
    <name type="scientific">Pseudomonas fluorescens (strain Pf0-1)</name>
    <dbReference type="NCBI Taxonomy" id="205922"/>
    <lineage>
        <taxon>Bacteria</taxon>
        <taxon>Pseudomonadati</taxon>
        <taxon>Pseudomonadota</taxon>
        <taxon>Gammaproteobacteria</taxon>
        <taxon>Pseudomonadales</taxon>
        <taxon>Pseudomonadaceae</taxon>
        <taxon>Pseudomonas</taxon>
    </lineage>
</organism>
<evidence type="ECO:0000313" key="3">
    <source>
        <dbReference type="Proteomes" id="UP000002704"/>
    </source>
</evidence>
<accession>Q3KF51</accession>
<evidence type="ECO:0000313" key="2">
    <source>
        <dbReference type="EMBL" id="ABA73605.1"/>
    </source>
</evidence>
<proteinExistence type="predicted"/>
<dbReference type="KEGG" id="pfo:Pfl01_1862"/>
<gene>
    <name evidence="2" type="ordered locus">Pfl01_1862</name>
</gene>
<reference evidence="2 3" key="1">
    <citation type="journal article" date="2009" name="Genome Biol.">
        <title>Genomic and genetic analyses of diversity and plant interactions of Pseudomonas fluorescens.</title>
        <authorList>
            <person name="Silby M.W."/>
            <person name="Cerdeno-Tarraga A.M."/>
            <person name="Vernikos G.S."/>
            <person name="Giddens S.R."/>
            <person name="Jackson R.W."/>
            <person name="Preston G.M."/>
            <person name="Zhang X.X."/>
            <person name="Moon C.D."/>
            <person name="Gehrig S.M."/>
            <person name="Godfrey S.A."/>
            <person name="Knight C.G."/>
            <person name="Malone J.G."/>
            <person name="Robinson Z."/>
            <person name="Spiers A.J."/>
            <person name="Harris S."/>
            <person name="Challis G.L."/>
            <person name="Yaxley A.M."/>
            <person name="Harris D."/>
            <person name="Seeger K."/>
            <person name="Murphy L."/>
            <person name="Rutter S."/>
            <person name="Squares R."/>
            <person name="Quail M.A."/>
            <person name="Saunders E."/>
            <person name="Mavromatis K."/>
            <person name="Brettin T.S."/>
            <person name="Bentley S.D."/>
            <person name="Hothersall J."/>
            <person name="Stephens E."/>
            <person name="Thomas C.M."/>
            <person name="Parkhill J."/>
            <person name="Levy S.B."/>
            <person name="Rainey P.B."/>
            <person name="Thomson N.R."/>
        </authorList>
    </citation>
    <scope>NUCLEOTIDE SEQUENCE [LARGE SCALE GENOMIC DNA]</scope>
    <source>
        <strain evidence="2 3">Pf0-1</strain>
    </source>
</reference>
<evidence type="ECO:0000256" key="1">
    <source>
        <dbReference type="SAM" id="MobiDB-lite"/>
    </source>
</evidence>
<name>Q3KF51_PSEPF</name>
<feature type="compositionally biased region" description="Low complexity" evidence="1">
    <location>
        <begin position="137"/>
        <end position="146"/>
    </location>
</feature>
<dbReference type="EMBL" id="CP000094">
    <property type="protein sequence ID" value="ABA73605.1"/>
    <property type="molecule type" value="Genomic_DNA"/>
</dbReference>
<feature type="region of interest" description="Disordered" evidence="1">
    <location>
        <begin position="137"/>
        <end position="156"/>
    </location>
</feature>